<dbReference type="CDD" id="cd03255">
    <property type="entry name" value="ABC_MJ0796_LolCDE_FtsE"/>
    <property type="match status" value="1"/>
</dbReference>
<feature type="domain" description="ABC transporter" evidence="5">
    <location>
        <begin position="5"/>
        <end position="244"/>
    </location>
</feature>
<evidence type="ECO:0000256" key="3">
    <source>
        <dbReference type="ARBA" id="ARBA00022741"/>
    </source>
</evidence>
<dbReference type="Pfam" id="PF00005">
    <property type="entry name" value="ABC_tran"/>
    <property type="match status" value="1"/>
</dbReference>
<accession>A0A1J9UHW1</accession>
<dbReference type="SUPFAM" id="SSF52540">
    <property type="entry name" value="P-loop containing nucleoside triphosphate hydrolases"/>
    <property type="match status" value="1"/>
</dbReference>
<evidence type="ECO:0000256" key="1">
    <source>
        <dbReference type="ARBA" id="ARBA00005417"/>
    </source>
</evidence>
<dbReference type="InterPro" id="IPR003593">
    <property type="entry name" value="AAA+_ATPase"/>
</dbReference>
<dbReference type="InterPro" id="IPR017911">
    <property type="entry name" value="MacB-like_ATP-bd"/>
</dbReference>
<dbReference type="Gene3D" id="3.40.50.300">
    <property type="entry name" value="P-loop containing nucleotide triphosphate hydrolases"/>
    <property type="match status" value="1"/>
</dbReference>
<keyword evidence="3" id="KW-0547">Nucleotide-binding</keyword>
<dbReference type="PANTHER" id="PTHR42798">
    <property type="entry name" value="LIPOPROTEIN-RELEASING SYSTEM ATP-BINDING PROTEIN LOLD"/>
    <property type="match status" value="1"/>
</dbReference>
<evidence type="ECO:0000256" key="4">
    <source>
        <dbReference type="ARBA" id="ARBA00022840"/>
    </source>
</evidence>
<dbReference type="GO" id="GO:0005524">
    <property type="term" value="F:ATP binding"/>
    <property type="evidence" value="ECO:0007669"/>
    <property type="project" value="UniProtKB-KW"/>
</dbReference>
<comment type="similarity">
    <text evidence="1">Belongs to the ABC transporter superfamily.</text>
</comment>
<dbReference type="InterPro" id="IPR027417">
    <property type="entry name" value="P-loop_NTPase"/>
</dbReference>
<dbReference type="GO" id="GO:0016887">
    <property type="term" value="F:ATP hydrolysis activity"/>
    <property type="evidence" value="ECO:0007669"/>
    <property type="project" value="InterPro"/>
</dbReference>
<dbReference type="AlphaFoldDB" id="A0A1J9UHW1"/>
<dbReference type="GO" id="GO:0098796">
    <property type="term" value="C:membrane protein complex"/>
    <property type="evidence" value="ECO:0007669"/>
    <property type="project" value="UniProtKB-ARBA"/>
</dbReference>
<dbReference type="PROSITE" id="PS50893">
    <property type="entry name" value="ABC_TRANSPORTER_2"/>
    <property type="match status" value="1"/>
</dbReference>
<reference evidence="6 7" key="1">
    <citation type="submission" date="2016-06" db="EMBL/GenBank/DDBJ databases">
        <title>First insights into the genetic diversity and population structure of in the Bacillus cereus group bacteria from diverse marine environments.</title>
        <authorList>
            <person name="Liu Y."/>
            <person name="Lai Q."/>
            <person name="Shao Z."/>
        </authorList>
    </citation>
    <scope>NUCLEOTIDE SEQUENCE [LARGE SCALE GENOMIC DNA]</scope>
    <source>
        <strain evidence="6 7">NH24A2</strain>
    </source>
</reference>
<dbReference type="EMBL" id="MAOI01000089">
    <property type="protein sequence ID" value="OJD76354.1"/>
    <property type="molecule type" value="Genomic_DNA"/>
</dbReference>
<keyword evidence="2" id="KW-0813">Transport</keyword>
<dbReference type="FunFam" id="3.40.50.300:FF:000032">
    <property type="entry name" value="Export ABC transporter ATP-binding protein"/>
    <property type="match status" value="1"/>
</dbReference>
<evidence type="ECO:0000256" key="2">
    <source>
        <dbReference type="ARBA" id="ARBA00022448"/>
    </source>
</evidence>
<dbReference type="RefSeq" id="WP_071719732.1">
    <property type="nucleotide sequence ID" value="NZ_CBCSHB010000026.1"/>
</dbReference>
<dbReference type="GeneID" id="87593663"/>
<protein>
    <submittedName>
        <fullName evidence="6">Bacitracin ABC transporter ATP-binding protein</fullName>
    </submittedName>
</protein>
<evidence type="ECO:0000313" key="7">
    <source>
        <dbReference type="Proteomes" id="UP000182788"/>
    </source>
</evidence>
<evidence type="ECO:0000259" key="5">
    <source>
        <dbReference type="PROSITE" id="PS50893"/>
    </source>
</evidence>
<dbReference type="PANTHER" id="PTHR42798:SF7">
    <property type="entry name" value="ALPHA-D-RIBOSE 1-METHYLPHOSPHONATE 5-TRIPHOSPHATE SYNTHASE SUBUNIT PHNL"/>
    <property type="match status" value="1"/>
</dbReference>
<gene>
    <name evidence="6" type="ORF">BAU28_16195</name>
</gene>
<name>A0A1J9UHW1_9BACI</name>
<organism evidence="6 7">
    <name type="scientific">Bacillus paramycoides</name>
    <dbReference type="NCBI Taxonomy" id="2026194"/>
    <lineage>
        <taxon>Bacteria</taxon>
        <taxon>Bacillati</taxon>
        <taxon>Bacillota</taxon>
        <taxon>Bacilli</taxon>
        <taxon>Bacillales</taxon>
        <taxon>Bacillaceae</taxon>
        <taxon>Bacillus</taxon>
        <taxon>Bacillus cereus group</taxon>
    </lineage>
</organism>
<keyword evidence="4 6" id="KW-0067">ATP-binding</keyword>
<evidence type="ECO:0000313" key="6">
    <source>
        <dbReference type="EMBL" id="OJD76354.1"/>
    </source>
</evidence>
<comment type="caution">
    <text evidence="6">The sequence shown here is derived from an EMBL/GenBank/DDBJ whole genome shotgun (WGS) entry which is preliminary data.</text>
</comment>
<dbReference type="GO" id="GO:0022857">
    <property type="term" value="F:transmembrane transporter activity"/>
    <property type="evidence" value="ECO:0007669"/>
    <property type="project" value="UniProtKB-ARBA"/>
</dbReference>
<dbReference type="SMART" id="SM00382">
    <property type="entry name" value="AAA"/>
    <property type="match status" value="1"/>
</dbReference>
<proteinExistence type="inferred from homology"/>
<dbReference type="Proteomes" id="UP000182788">
    <property type="component" value="Unassembled WGS sequence"/>
</dbReference>
<dbReference type="InterPro" id="IPR003439">
    <property type="entry name" value="ABC_transporter-like_ATP-bd"/>
</dbReference>
<sequence length="255" mass="28149">MNPVLQAKHIRKTYNNRGSIFTALHDIDVTILEGEFVGVMGPSGSGKSTLLNILSTIDMPTTGEIIIDGKNIIKMKEEQHTAFRRDTLGFISQDYNLLDTLTIKDNILLPLALKNVNAQEIDARVDEIATIFGIQELLNKYPYQISGGQKQRTAASRAIIGKPKLILADEPTGALDSKSAVDLLNSLQALNKKQLTSLLMVTHDPFVASYCKRILFIKDGKFFTELIKGEMSQEDFFQKLLHILSALGGSGNDTI</sequence>